<dbReference type="InterPro" id="IPR013113">
    <property type="entry name" value="SIP_FAD-bd"/>
</dbReference>
<dbReference type="InterPro" id="IPR017927">
    <property type="entry name" value="FAD-bd_FR_type"/>
</dbReference>
<evidence type="ECO:0000256" key="14">
    <source>
        <dbReference type="ARBA" id="ARBA00023455"/>
    </source>
</evidence>
<keyword evidence="11" id="KW-1278">Translocase</keyword>
<dbReference type="PROSITE" id="PS50893">
    <property type="entry name" value="ABC_TRANSPORTER_2"/>
    <property type="match status" value="1"/>
</dbReference>
<keyword evidence="5" id="KW-0997">Cell inner membrane</keyword>
<dbReference type="Pfam" id="PF00005">
    <property type="entry name" value="ABC_tran"/>
    <property type="match status" value="1"/>
</dbReference>
<comment type="similarity">
    <text evidence="14">Belongs to the ABC transporter superfamily. Siderophore-Fe(3+) uptake transporter (SIUT) (TC 3.A.1.21) family.</text>
</comment>
<dbReference type="InterPro" id="IPR027417">
    <property type="entry name" value="P-loop_NTPase"/>
</dbReference>
<organism evidence="22 23">
    <name type="scientific">Mycolicibacterium neoaurum</name>
    <name type="common">Mycobacterium neoaurum</name>
    <dbReference type="NCBI Taxonomy" id="1795"/>
    <lineage>
        <taxon>Bacteria</taxon>
        <taxon>Bacillati</taxon>
        <taxon>Actinomycetota</taxon>
        <taxon>Actinomycetes</taxon>
        <taxon>Mycobacteriales</taxon>
        <taxon>Mycobacteriaceae</taxon>
        <taxon>Mycolicibacterium</taxon>
    </lineage>
</organism>
<dbReference type="PANTHER" id="PTHR24221">
    <property type="entry name" value="ATP-BINDING CASSETTE SUB-FAMILY B"/>
    <property type="match status" value="1"/>
</dbReference>
<evidence type="ECO:0000256" key="18">
    <source>
        <dbReference type="SAM" id="Phobius"/>
    </source>
</evidence>
<dbReference type="InterPro" id="IPR017938">
    <property type="entry name" value="Riboflavin_synthase-like_b-brl"/>
</dbReference>
<dbReference type="PROSITE" id="PS50929">
    <property type="entry name" value="ABC_TM1F"/>
    <property type="match status" value="1"/>
</dbReference>
<feature type="transmembrane region" description="Helical" evidence="18">
    <location>
        <begin position="551"/>
        <end position="572"/>
    </location>
</feature>
<dbReference type="InterPro" id="IPR003439">
    <property type="entry name" value="ABC_transporter-like_ATP-bd"/>
</dbReference>
<evidence type="ECO:0000256" key="5">
    <source>
        <dbReference type="ARBA" id="ARBA00022519"/>
    </source>
</evidence>
<evidence type="ECO:0000256" key="15">
    <source>
        <dbReference type="ARBA" id="ARBA00023467"/>
    </source>
</evidence>
<protein>
    <recommendedName>
        <fullName evidence="16">Mycobactin import ATP-binding/permease protein IrtA</fullName>
    </recommendedName>
</protein>
<dbReference type="CDD" id="cd06193">
    <property type="entry name" value="siderophore_interacting"/>
    <property type="match status" value="1"/>
</dbReference>
<keyword evidence="7 18" id="KW-0812">Transmembrane</keyword>
<dbReference type="Gene3D" id="3.40.50.300">
    <property type="entry name" value="P-loop containing nucleotide triphosphate hydrolases"/>
    <property type="match status" value="1"/>
</dbReference>
<keyword evidence="4" id="KW-1003">Cell membrane</keyword>
<dbReference type="Pfam" id="PF08021">
    <property type="entry name" value="FAD_binding_9"/>
    <property type="match status" value="1"/>
</dbReference>
<comment type="subunit">
    <text evidence="15">Forms a heterodimer with IrtB.</text>
</comment>
<dbReference type="InterPro" id="IPR017871">
    <property type="entry name" value="ABC_transporter-like_CS"/>
</dbReference>
<evidence type="ECO:0000256" key="10">
    <source>
        <dbReference type="ARBA" id="ARBA00022840"/>
    </source>
</evidence>
<accession>A0AAV2WPK5</accession>
<feature type="transmembrane region" description="Helical" evidence="18">
    <location>
        <begin position="335"/>
        <end position="355"/>
    </location>
</feature>
<evidence type="ECO:0000259" key="20">
    <source>
        <dbReference type="PROSITE" id="PS50929"/>
    </source>
</evidence>
<dbReference type="PROSITE" id="PS51384">
    <property type="entry name" value="FAD_FR"/>
    <property type="match status" value="1"/>
</dbReference>
<evidence type="ECO:0000259" key="21">
    <source>
        <dbReference type="PROSITE" id="PS51384"/>
    </source>
</evidence>
<keyword evidence="8" id="KW-0547">Nucleotide-binding</keyword>
<dbReference type="PROSITE" id="PS00211">
    <property type="entry name" value="ABC_TRANSPORTER_1"/>
    <property type="match status" value="1"/>
</dbReference>
<evidence type="ECO:0000256" key="16">
    <source>
        <dbReference type="ARBA" id="ARBA00023488"/>
    </source>
</evidence>
<evidence type="ECO:0000256" key="8">
    <source>
        <dbReference type="ARBA" id="ARBA00022741"/>
    </source>
</evidence>
<keyword evidence="6" id="KW-0285">Flavoprotein</keyword>
<evidence type="ECO:0000256" key="1">
    <source>
        <dbReference type="ARBA" id="ARBA00001974"/>
    </source>
</evidence>
<dbReference type="GO" id="GO:0005524">
    <property type="term" value="F:ATP binding"/>
    <property type="evidence" value="ECO:0007669"/>
    <property type="project" value="UniProtKB-KW"/>
</dbReference>
<dbReference type="AlphaFoldDB" id="A0AAV2WPK5"/>
<name>A0AAV2WPK5_MYCNE</name>
<dbReference type="Gene3D" id="2.40.30.10">
    <property type="entry name" value="Translation factors"/>
    <property type="match status" value="1"/>
</dbReference>
<evidence type="ECO:0000256" key="7">
    <source>
        <dbReference type="ARBA" id="ARBA00022692"/>
    </source>
</evidence>
<dbReference type="InterPro" id="IPR007037">
    <property type="entry name" value="SIP_rossman_dom"/>
</dbReference>
<reference evidence="22" key="1">
    <citation type="submission" date="2014-05" db="EMBL/GenBank/DDBJ databases">
        <authorList>
            <person name="Urmite Genomes"/>
        </authorList>
    </citation>
    <scope>NUCLEOTIDE SEQUENCE</scope>
    <source>
        <strain evidence="22">DSM 44074</strain>
    </source>
</reference>
<dbReference type="PANTHER" id="PTHR24221:SF654">
    <property type="entry name" value="ATP-BINDING CASSETTE SUB-FAMILY B MEMBER 6"/>
    <property type="match status" value="1"/>
</dbReference>
<gene>
    <name evidence="22" type="ORF">BN1047_03768</name>
</gene>
<dbReference type="GO" id="GO:0005886">
    <property type="term" value="C:plasma membrane"/>
    <property type="evidence" value="ECO:0007669"/>
    <property type="project" value="UniProtKB-SubCell"/>
</dbReference>
<feature type="transmembrane region" description="Helical" evidence="18">
    <location>
        <begin position="408"/>
        <end position="427"/>
    </location>
</feature>
<dbReference type="InterPro" id="IPR039261">
    <property type="entry name" value="FNR_nucleotide-bd"/>
</dbReference>
<dbReference type="InterPro" id="IPR003593">
    <property type="entry name" value="AAA+_ATPase"/>
</dbReference>
<dbReference type="Pfam" id="PF00664">
    <property type="entry name" value="ABC_membrane"/>
    <property type="match status" value="1"/>
</dbReference>
<keyword evidence="12 18" id="KW-1133">Transmembrane helix</keyword>
<dbReference type="Gene3D" id="3.40.50.80">
    <property type="entry name" value="Nucleotide-binding domain of ferredoxin-NADP reductase (FNR) module"/>
    <property type="match status" value="1"/>
</dbReference>
<comment type="cofactor">
    <cofactor evidence="1">
        <name>FAD</name>
        <dbReference type="ChEBI" id="CHEBI:57692"/>
    </cofactor>
</comment>
<dbReference type="EMBL" id="LK021339">
    <property type="protein sequence ID" value="CDQ45868.1"/>
    <property type="molecule type" value="Genomic_DNA"/>
</dbReference>
<dbReference type="Pfam" id="PF04954">
    <property type="entry name" value="SIP"/>
    <property type="match status" value="1"/>
</dbReference>
<evidence type="ECO:0000313" key="22">
    <source>
        <dbReference type="EMBL" id="CDQ45868.1"/>
    </source>
</evidence>
<dbReference type="GO" id="GO:0016887">
    <property type="term" value="F:ATP hydrolysis activity"/>
    <property type="evidence" value="ECO:0007669"/>
    <property type="project" value="InterPro"/>
</dbReference>
<dbReference type="InterPro" id="IPR036640">
    <property type="entry name" value="ABC1_TM_sf"/>
</dbReference>
<feature type="domain" description="FAD-binding FR-type" evidence="21">
    <location>
        <begin position="15"/>
        <end position="124"/>
    </location>
</feature>
<dbReference type="Gene3D" id="1.20.1560.10">
    <property type="entry name" value="ABC transporter type 1, transmembrane domain"/>
    <property type="match status" value="1"/>
</dbReference>
<dbReference type="InterPro" id="IPR039421">
    <property type="entry name" value="Type_1_exporter"/>
</dbReference>
<dbReference type="GO" id="GO:0016491">
    <property type="term" value="F:oxidoreductase activity"/>
    <property type="evidence" value="ECO:0007669"/>
    <property type="project" value="InterPro"/>
</dbReference>
<feature type="region of interest" description="Disordered" evidence="17">
    <location>
        <begin position="247"/>
        <end position="275"/>
    </location>
</feature>
<evidence type="ECO:0000256" key="12">
    <source>
        <dbReference type="ARBA" id="ARBA00022989"/>
    </source>
</evidence>
<reference evidence="22" key="2">
    <citation type="submission" date="2015-09" db="EMBL/GenBank/DDBJ databases">
        <title>Draft genome sequence of Mycobacterium neoaurum DSM 44074.</title>
        <authorList>
            <person name="Croce O."/>
            <person name="Robert C."/>
            <person name="Raoult D."/>
            <person name="Drancourt M."/>
        </authorList>
    </citation>
    <scope>NUCLEOTIDE SEQUENCE</scope>
    <source>
        <strain evidence="22">DSM 44074</strain>
    </source>
</reference>
<feature type="compositionally biased region" description="Basic and acidic residues" evidence="17">
    <location>
        <begin position="249"/>
        <end position="270"/>
    </location>
</feature>
<dbReference type="SUPFAM" id="SSF52540">
    <property type="entry name" value="P-loop containing nucleoside triphosphate hydrolases"/>
    <property type="match status" value="1"/>
</dbReference>
<feature type="transmembrane region" description="Helical" evidence="18">
    <location>
        <begin position="433"/>
        <end position="453"/>
    </location>
</feature>
<dbReference type="FunFam" id="3.40.50.300:FF:000221">
    <property type="entry name" value="Multidrug ABC transporter ATP-binding protein"/>
    <property type="match status" value="1"/>
</dbReference>
<dbReference type="GO" id="GO:0140359">
    <property type="term" value="F:ABC-type transporter activity"/>
    <property type="evidence" value="ECO:0007669"/>
    <property type="project" value="InterPro"/>
</dbReference>
<evidence type="ECO:0000259" key="19">
    <source>
        <dbReference type="PROSITE" id="PS50893"/>
    </source>
</evidence>
<evidence type="ECO:0000256" key="6">
    <source>
        <dbReference type="ARBA" id="ARBA00022630"/>
    </source>
</evidence>
<dbReference type="InterPro" id="IPR011527">
    <property type="entry name" value="ABC1_TM_dom"/>
</dbReference>
<evidence type="ECO:0000256" key="17">
    <source>
        <dbReference type="SAM" id="MobiDB-lite"/>
    </source>
</evidence>
<evidence type="ECO:0000256" key="4">
    <source>
        <dbReference type="ARBA" id="ARBA00022475"/>
    </source>
</evidence>
<keyword evidence="3" id="KW-0813">Transport</keyword>
<evidence type="ECO:0000313" key="23">
    <source>
        <dbReference type="Proteomes" id="UP000028864"/>
    </source>
</evidence>
<keyword evidence="9" id="KW-0274">FAD</keyword>
<keyword evidence="13 18" id="KW-0472">Membrane</keyword>
<sequence length="855" mass="91955">MARGFQGVMMRGFGARDHQVTVLSTQRLAPHCVRIQMVSPTIFEDSATEPTSWLRFWFPDPDGTDTEFQRAYTISESDPATGHFAIDVVLHEPAGPASRWAADVAPGATIAAMVMGSKGFSVPEDPADRPAGYLLIGDSASQPAINGIIGAVPHDIPVELYLEQHHDDDPLIPLAEHPRLRVHRVPRTDAAAVAAAIESRDWSNWYAWAGPEAGTLKGLRTRLRDEFGFPKQEIHAQAYWTEGRAMGTKRGDEPVVETPAKEPEPAETPRSDPTGTWRAQAAGRLLAPLKKTMIISGVLQALITLVELAPFVLLVELARLLLAGADADRLWDLGIAALALLGTGTFLTAALALWLHRVDATFARELRGRLLTKLSRLPLGWFTARGSGSIKQLVQDDTLSLHYLITHAIPDAVAAVIAPVAVLVYLFVVDWRIALVLFGPVLVYLVLMSVMTIQSGNKITQAPKWAERMSGEAGAYLEGQPVVRIFGGAASSSFRTRLDDYIAFLVDWQRPFVGKKTLMDLVTRPTTFLWLIMAVGTPLVVGGALDPVDLLPFLLLGTTFGARLLGIGYGLAGIQGGTLAARRVQSVLDEPELTVRADLATGADGGAPTVVFDRVSFGYRPEVPVIKDVSLTLAPGTVTALVGPSGSGKSTLAALLARFHDVQHGAISIGGDDIRALSADELYRRVGFVLQDAQLVHGSVADNIALADPDADIDRIIAAARAARIHDRIEGMPQGYDTVLGSGAGLSGGERQCLTIARAILADTPVLILDEATAFADPESEYLVQQALDRLTENRTVLVIAHRLHTITHADQIVVLDDGVIAETGTHDQLLATAGRYRALWESAHPLTDTAEATR</sequence>
<dbReference type="Proteomes" id="UP000028864">
    <property type="component" value="Unassembled WGS sequence"/>
</dbReference>
<dbReference type="SUPFAM" id="SSF63380">
    <property type="entry name" value="Riboflavin synthase domain-like"/>
    <property type="match status" value="1"/>
</dbReference>
<feature type="domain" description="ABC transporter" evidence="19">
    <location>
        <begin position="610"/>
        <end position="843"/>
    </location>
</feature>
<evidence type="ECO:0000256" key="3">
    <source>
        <dbReference type="ARBA" id="ARBA00022448"/>
    </source>
</evidence>
<evidence type="ECO:0000256" key="2">
    <source>
        <dbReference type="ARBA" id="ARBA00004429"/>
    </source>
</evidence>
<proteinExistence type="inferred from homology"/>
<feature type="domain" description="ABC transmembrane type-1" evidence="20">
    <location>
        <begin position="294"/>
        <end position="576"/>
    </location>
</feature>
<evidence type="ECO:0000256" key="11">
    <source>
        <dbReference type="ARBA" id="ARBA00022967"/>
    </source>
</evidence>
<comment type="subcellular location">
    <subcellularLocation>
        <location evidence="2">Cell inner membrane</location>
        <topology evidence="2">Multi-pass membrane protein</topology>
    </subcellularLocation>
</comment>
<dbReference type="SMART" id="SM00382">
    <property type="entry name" value="AAA"/>
    <property type="match status" value="1"/>
</dbReference>
<keyword evidence="10 22" id="KW-0067">ATP-binding</keyword>
<feature type="transmembrane region" description="Helical" evidence="18">
    <location>
        <begin position="294"/>
        <end position="315"/>
    </location>
</feature>
<feature type="transmembrane region" description="Helical" evidence="18">
    <location>
        <begin position="528"/>
        <end position="545"/>
    </location>
</feature>
<dbReference type="SUPFAM" id="SSF90123">
    <property type="entry name" value="ABC transporter transmembrane region"/>
    <property type="match status" value="1"/>
</dbReference>
<evidence type="ECO:0000256" key="9">
    <source>
        <dbReference type="ARBA" id="ARBA00022827"/>
    </source>
</evidence>
<evidence type="ECO:0000256" key="13">
    <source>
        <dbReference type="ARBA" id="ARBA00023136"/>
    </source>
</evidence>
<dbReference type="RefSeq" id="WP_030136097.1">
    <property type="nucleotide sequence ID" value="NZ_LK021339.1"/>
</dbReference>